<dbReference type="RefSeq" id="XP_075112247.1">
    <property type="nucleotide sequence ID" value="XM_075256146.1"/>
</dbReference>
<reference evidence="2" key="2">
    <citation type="submission" date="2025-08" db="UniProtKB">
        <authorList>
            <consortium name="RefSeq"/>
        </authorList>
    </citation>
    <scope>IDENTIFICATION</scope>
    <source>
        <tissue evidence="2">Leaf</tissue>
    </source>
</reference>
<organism evidence="1 2">
    <name type="scientific">Nicotiana tabacum</name>
    <name type="common">Common tobacco</name>
    <dbReference type="NCBI Taxonomy" id="4097"/>
    <lineage>
        <taxon>Eukaryota</taxon>
        <taxon>Viridiplantae</taxon>
        <taxon>Streptophyta</taxon>
        <taxon>Embryophyta</taxon>
        <taxon>Tracheophyta</taxon>
        <taxon>Spermatophyta</taxon>
        <taxon>Magnoliopsida</taxon>
        <taxon>eudicotyledons</taxon>
        <taxon>Gunneridae</taxon>
        <taxon>Pentapetalae</taxon>
        <taxon>asterids</taxon>
        <taxon>lamiids</taxon>
        <taxon>Solanales</taxon>
        <taxon>Solanaceae</taxon>
        <taxon>Nicotianoideae</taxon>
        <taxon>Nicotianeae</taxon>
        <taxon>Nicotiana</taxon>
    </lineage>
</organism>
<protein>
    <submittedName>
        <fullName evidence="2">Uncharacterized protein LOC142182155</fullName>
    </submittedName>
</protein>
<dbReference type="Proteomes" id="UP000790787">
    <property type="component" value="Chromosome 6"/>
</dbReference>
<reference evidence="1" key="1">
    <citation type="journal article" date="2014" name="Nat. Commun.">
        <title>The tobacco genome sequence and its comparison with those of tomato and potato.</title>
        <authorList>
            <person name="Sierro N."/>
            <person name="Battey J.N."/>
            <person name="Ouadi S."/>
            <person name="Bakaher N."/>
            <person name="Bovet L."/>
            <person name="Willig A."/>
            <person name="Goepfert S."/>
            <person name="Peitsch M.C."/>
            <person name="Ivanov N.V."/>
        </authorList>
    </citation>
    <scope>NUCLEOTIDE SEQUENCE [LARGE SCALE GENOMIC DNA]</scope>
</reference>
<evidence type="ECO:0000313" key="2">
    <source>
        <dbReference type="RefSeq" id="XP_075112247.1"/>
    </source>
</evidence>
<sequence>MVNGKRRRLTLKKMKKEDGNWIEGDDDIADEAIIFFQKQFTREEHLVDLSLLQLILRVIDGDDNEKLSAPPTLEEIKDIIFSMSIHNAPGPDGISGKFYQSCTEIPKAFTHTCLTLIPKKLISPSLTGFIKGRSITDNIILTQEMVHNIKQPSLAGFNPFLCDKKGPTLTHLCYVDDTILFSSRDLLSLKLMMSKLEAYEKISGQMVNRQKSAFYVPSNFNGSRICDIINILYCPHYQFPMQYLGCPIYAGRKKVVYFNGIVAKFSNRLKGWQGKLLSFGGKVVLIKSILTGTALPLHLFSVLHPPKTALLQAEKIMASFFWGKDNDKKKHHWITWEKLCFPTMEGGVGFRSQKSLLKEFLEAKYCKIKHSVARKSSYDLSHSWRRLMSIKKEAEKYVFWRIGKGNISLWWDNWTGKGSLAKCIIRSNASKNIKVQDFIKNGRWNQEKLHSVLPPNLISLGIIKKVQNQDFYK</sequence>
<evidence type="ECO:0000313" key="1">
    <source>
        <dbReference type="Proteomes" id="UP000790787"/>
    </source>
</evidence>
<accession>A0AC58URW4</accession>
<proteinExistence type="predicted"/>
<gene>
    <name evidence="2" type="primary">LOC142182155</name>
</gene>
<name>A0AC58URW4_TOBAC</name>
<keyword evidence="1" id="KW-1185">Reference proteome</keyword>